<name>A0AA41XAG3_9BACI</name>
<evidence type="ECO:0000256" key="1">
    <source>
        <dbReference type="SAM" id="Coils"/>
    </source>
</evidence>
<organism evidence="2 3">
    <name type="scientific">Ectobacillus ponti</name>
    <dbReference type="NCBI Taxonomy" id="2961894"/>
    <lineage>
        <taxon>Bacteria</taxon>
        <taxon>Bacillati</taxon>
        <taxon>Bacillota</taxon>
        <taxon>Bacilli</taxon>
        <taxon>Bacillales</taxon>
        <taxon>Bacillaceae</taxon>
        <taxon>Ectobacillus</taxon>
    </lineage>
</organism>
<protein>
    <submittedName>
        <fullName evidence="2">Uncharacterized protein</fullName>
    </submittedName>
</protein>
<dbReference type="RefSeq" id="WP_254759158.1">
    <property type="nucleotide sequence ID" value="NZ_JANCLT010000005.1"/>
</dbReference>
<evidence type="ECO:0000313" key="2">
    <source>
        <dbReference type="EMBL" id="MCP8969248.1"/>
    </source>
</evidence>
<accession>A0AA41XAG3</accession>
<keyword evidence="1" id="KW-0175">Coiled coil</keyword>
<comment type="caution">
    <text evidence="2">The sequence shown here is derived from an EMBL/GenBank/DDBJ whole genome shotgun (WGS) entry which is preliminary data.</text>
</comment>
<dbReference type="EMBL" id="JANCLT010000005">
    <property type="protein sequence ID" value="MCP8969248.1"/>
    <property type="molecule type" value="Genomic_DNA"/>
</dbReference>
<reference evidence="2" key="1">
    <citation type="submission" date="2022-07" db="EMBL/GenBank/DDBJ databases">
        <authorList>
            <person name="Li W.-J."/>
            <person name="Deng Q.-Q."/>
        </authorList>
    </citation>
    <scope>NUCLEOTIDE SEQUENCE</scope>
    <source>
        <strain evidence="2">SYSU M60031</strain>
    </source>
</reference>
<dbReference type="AlphaFoldDB" id="A0AA41XAG3"/>
<sequence length="77" mass="8920">MNNEQINTDKINILTAGRVFLSTLKNGLQHLEDDKTIAQYEKAKEVLVRLMEQEARNCESFLEKCEELEAELGKRTH</sequence>
<evidence type="ECO:0000313" key="3">
    <source>
        <dbReference type="Proteomes" id="UP001156102"/>
    </source>
</evidence>
<gene>
    <name evidence="2" type="ORF">NK662_11930</name>
</gene>
<feature type="coiled-coil region" evidence="1">
    <location>
        <begin position="37"/>
        <end position="71"/>
    </location>
</feature>
<dbReference type="Proteomes" id="UP001156102">
    <property type="component" value="Unassembled WGS sequence"/>
</dbReference>
<proteinExistence type="predicted"/>
<keyword evidence="3" id="KW-1185">Reference proteome</keyword>